<dbReference type="EMBL" id="MQVX01000001">
    <property type="protein sequence ID" value="PQJ15207.1"/>
    <property type="molecule type" value="Genomic_DNA"/>
</dbReference>
<dbReference type="AlphaFoldDB" id="A0A2S7T6Q3"/>
<name>A0A2S7T6Q3_9FLAO</name>
<reference evidence="2" key="1">
    <citation type="submission" date="2016-11" db="EMBL/GenBank/DDBJ databases">
        <title>Trade-off between light-utilization and light-protection in marine flavobacteria.</title>
        <authorList>
            <person name="Kumagai Y."/>
            <person name="Yoshizawa S."/>
            <person name="Kogure K."/>
        </authorList>
    </citation>
    <scope>NUCLEOTIDE SEQUENCE [LARGE SCALE GENOMIC DNA]</scope>
    <source>
        <strain evidence="2">SG-18</strain>
    </source>
</reference>
<comment type="caution">
    <text evidence="1">The sequence shown here is derived from an EMBL/GenBank/DDBJ whole genome shotgun (WGS) entry which is preliminary data.</text>
</comment>
<sequence>MPNLEFEEKRKILDQFGQLLIREAYDHSRSGVKEVISGESRKIPLLKPYCEQFDKLNKEGKELVENFMPEVISSTLFDFLRIVEENEELTLSISIKDAVYDLAELSGHLIGELPGEHGWIGKFSKYH</sequence>
<protein>
    <submittedName>
        <fullName evidence="1">Uncharacterized protein</fullName>
    </submittedName>
</protein>
<accession>A0A2S7T6Q3</accession>
<dbReference type="Proteomes" id="UP000239366">
    <property type="component" value="Unassembled WGS sequence"/>
</dbReference>
<gene>
    <name evidence="1" type="ORF">BST99_05215</name>
</gene>
<proteinExistence type="predicted"/>
<evidence type="ECO:0000313" key="2">
    <source>
        <dbReference type="Proteomes" id="UP000239366"/>
    </source>
</evidence>
<organism evidence="1 2">
    <name type="scientific">Aureicoccus marinus</name>
    <dbReference type="NCBI Taxonomy" id="754435"/>
    <lineage>
        <taxon>Bacteria</taxon>
        <taxon>Pseudomonadati</taxon>
        <taxon>Bacteroidota</taxon>
        <taxon>Flavobacteriia</taxon>
        <taxon>Flavobacteriales</taxon>
        <taxon>Flavobacteriaceae</taxon>
        <taxon>Aureicoccus</taxon>
    </lineage>
</organism>
<dbReference type="RefSeq" id="WP_105000860.1">
    <property type="nucleotide sequence ID" value="NZ_MQVX01000001.1"/>
</dbReference>
<keyword evidence="2" id="KW-1185">Reference proteome</keyword>
<evidence type="ECO:0000313" key="1">
    <source>
        <dbReference type="EMBL" id="PQJ15207.1"/>
    </source>
</evidence>